<dbReference type="PRINTS" id="PR01217">
    <property type="entry name" value="PRICHEXTENSN"/>
</dbReference>
<keyword evidence="4" id="KW-0539">Nucleus</keyword>
<dbReference type="SUPFAM" id="SSF51045">
    <property type="entry name" value="WW domain"/>
    <property type="match status" value="4"/>
</dbReference>
<keyword evidence="3" id="KW-0963">Cytoplasm</keyword>
<gene>
    <name evidence="7" type="ORF">GBAR_LOCUS30647</name>
</gene>
<dbReference type="PANTHER" id="PTHR17616:SF8">
    <property type="entry name" value="TRANSCRIPTIONAL COACTIVATOR YORKIE"/>
    <property type="match status" value="1"/>
</dbReference>
<feature type="domain" description="WW" evidence="6">
    <location>
        <begin position="372"/>
        <end position="405"/>
    </location>
</feature>
<feature type="compositionally biased region" description="Pro residues" evidence="5">
    <location>
        <begin position="208"/>
        <end position="226"/>
    </location>
</feature>
<feature type="non-terminal residue" evidence="7">
    <location>
        <position position="1"/>
    </location>
</feature>
<feature type="domain" description="WW" evidence="6">
    <location>
        <begin position="259"/>
        <end position="292"/>
    </location>
</feature>
<feature type="compositionally biased region" description="Low complexity" evidence="5">
    <location>
        <begin position="227"/>
        <end position="240"/>
    </location>
</feature>
<dbReference type="SMART" id="SM00456">
    <property type="entry name" value="WW"/>
    <property type="match status" value="4"/>
</dbReference>
<dbReference type="EMBL" id="CASHTH010004339">
    <property type="protein sequence ID" value="CAI8056241.1"/>
    <property type="molecule type" value="Genomic_DNA"/>
</dbReference>
<dbReference type="GO" id="GO:0003713">
    <property type="term" value="F:transcription coactivator activity"/>
    <property type="evidence" value="ECO:0007669"/>
    <property type="project" value="TreeGrafter"/>
</dbReference>
<comment type="subcellular location">
    <subcellularLocation>
        <location evidence="2">Cytoplasm</location>
    </subcellularLocation>
    <subcellularLocation>
        <location evidence="1">Nucleus</location>
    </subcellularLocation>
</comment>
<dbReference type="Proteomes" id="UP001174909">
    <property type="component" value="Unassembled WGS sequence"/>
</dbReference>
<dbReference type="GO" id="GO:0005634">
    <property type="term" value="C:nucleus"/>
    <property type="evidence" value="ECO:0007669"/>
    <property type="project" value="UniProtKB-SubCell"/>
</dbReference>
<evidence type="ECO:0000256" key="1">
    <source>
        <dbReference type="ARBA" id="ARBA00004123"/>
    </source>
</evidence>
<evidence type="ECO:0000313" key="7">
    <source>
        <dbReference type="EMBL" id="CAI8056241.1"/>
    </source>
</evidence>
<dbReference type="PANTHER" id="PTHR17616">
    <property type="entry name" value="YES-ASSOCIATED PROTEIN YAP1 FAMILY MEMBER"/>
    <property type="match status" value="1"/>
</dbReference>
<evidence type="ECO:0000256" key="3">
    <source>
        <dbReference type="ARBA" id="ARBA00022490"/>
    </source>
</evidence>
<feature type="domain" description="WW" evidence="6">
    <location>
        <begin position="291"/>
        <end position="324"/>
    </location>
</feature>
<sequence>MMRNSLLGTANLEVNDIIHQHGASVHNVTKTLSLYRDKGSLAGTISVEFNDLCFELTDEERAAIGGSALRDSNTPTNEAANHTPNNVGGASVAAVSGITNQMEGLSVVGRLPEQQNPSPAPQVERESGTQGRSEGTTTAAMVGGGASLLVTGSRVDGSSSLAPPSATTAAPSPSSTTAPQPTVPATGNSRAPPSTSSAPSSSPSTTSPAPPTSAQPPPPPVSPHPALPQTTPTYNPQQQQSTASHPPQRPEQPAAYQPPALPVGWEERVDPHGRRYYVDHNSRMTTWDRPEPLPAGWERRRDQRGRVYYVDHNTRTTTWQKPTMENVRTFQQWQQQESRTLQERNQQMQQRFLYPGQNPAPAAETTGDDGLGPLGDGWEKRMLPNQRVYFVNHKSKTTQWEDPRLSMAEQLPLPLGWEMRYTEQGVKYFVDHNTRTTTFQDPRKPDGAASGPKGLYGVPLAYERGFRWKVGHFRNLCASNALSQHIKISVSRETIFEDSFSQVRLHSP</sequence>
<evidence type="ECO:0000256" key="4">
    <source>
        <dbReference type="ARBA" id="ARBA00023242"/>
    </source>
</evidence>
<dbReference type="Gene3D" id="3.90.1750.10">
    <property type="entry name" value="Hect, E3 ligase catalytic domains"/>
    <property type="match status" value="1"/>
</dbReference>
<reference evidence="7" key="1">
    <citation type="submission" date="2023-03" db="EMBL/GenBank/DDBJ databases">
        <authorList>
            <person name="Steffen K."/>
            <person name="Cardenas P."/>
        </authorList>
    </citation>
    <scope>NUCLEOTIDE SEQUENCE</scope>
</reference>
<evidence type="ECO:0000259" key="6">
    <source>
        <dbReference type="PROSITE" id="PS50020"/>
    </source>
</evidence>
<dbReference type="GO" id="GO:0045944">
    <property type="term" value="P:positive regulation of transcription by RNA polymerase II"/>
    <property type="evidence" value="ECO:0007669"/>
    <property type="project" value="TreeGrafter"/>
</dbReference>
<feature type="region of interest" description="Disordered" evidence="5">
    <location>
        <begin position="67"/>
        <end position="88"/>
    </location>
</feature>
<dbReference type="InterPro" id="IPR051583">
    <property type="entry name" value="YAP1"/>
</dbReference>
<organism evidence="7 8">
    <name type="scientific">Geodia barretti</name>
    <name type="common">Barrett's horny sponge</name>
    <dbReference type="NCBI Taxonomy" id="519541"/>
    <lineage>
        <taxon>Eukaryota</taxon>
        <taxon>Metazoa</taxon>
        <taxon>Porifera</taxon>
        <taxon>Demospongiae</taxon>
        <taxon>Heteroscleromorpha</taxon>
        <taxon>Tetractinellida</taxon>
        <taxon>Astrophorina</taxon>
        <taxon>Geodiidae</taxon>
        <taxon>Geodia</taxon>
    </lineage>
</organism>
<feature type="domain" description="WW" evidence="6">
    <location>
        <begin position="411"/>
        <end position="444"/>
    </location>
</feature>
<comment type="caution">
    <text evidence="7">The sequence shown here is derived from an EMBL/GenBank/DDBJ whole genome shotgun (WGS) entry which is preliminary data.</text>
</comment>
<evidence type="ECO:0000256" key="5">
    <source>
        <dbReference type="SAM" id="MobiDB-lite"/>
    </source>
</evidence>
<accession>A0AA35U079</accession>
<dbReference type="GO" id="GO:0035329">
    <property type="term" value="P:hippo signaling"/>
    <property type="evidence" value="ECO:0007669"/>
    <property type="project" value="TreeGrafter"/>
</dbReference>
<protein>
    <submittedName>
        <fullName evidence="7">NEDD4-like E3 ubiquitin-protein ligase WWP1</fullName>
    </submittedName>
</protein>
<feature type="compositionally biased region" description="Low complexity" evidence="5">
    <location>
        <begin position="158"/>
        <end position="207"/>
    </location>
</feature>
<dbReference type="Pfam" id="PF00397">
    <property type="entry name" value="WW"/>
    <property type="match status" value="4"/>
</dbReference>
<feature type="region of interest" description="Disordered" evidence="5">
    <location>
        <begin position="355"/>
        <end position="374"/>
    </location>
</feature>
<proteinExistence type="predicted"/>
<dbReference type="InterPro" id="IPR001202">
    <property type="entry name" value="WW_dom"/>
</dbReference>
<dbReference type="FunFam" id="2.20.70.10:FF:000009">
    <property type="entry name" value="E3 ubiquitin-protein ligase"/>
    <property type="match status" value="1"/>
</dbReference>
<feature type="compositionally biased region" description="Polar residues" evidence="5">
    <location>
        <begin position="70"/>
        <end position="88"/>
    </location>
</feature>
<dbReference type="Gene3D" id="2.20.70.10">
    <property type="match status" value="3"/>
</dbReference>
<dbReference type="PROSITE" id="PS01159">
    <property type="entry name" value="WW_DOMAIN_1"/>
    <property type="match status" value="4"/>
</dbReference>
<evidence type="ECO:0000256" key="2">
    <source>
        <dbReference type="ARBA" id="ARBA00004496"/>
    </source>
</evidence>
<dbReference type="CDD" id="cd00201">
    <property type="entry name" value="WW"/>
    <property type="match status" value="4"/>
</dbReference>
<dbReference type="GO" id="GO:0005737">
    <property type="term" value="C:cytoplasm"/>
    <property type="evidence" value="ECO:0007669"/>
    <property type="project" value="UniProtKB-SubCell"/>
</dbReference>
<dbReference type="InterPro" id="IPR036020">
    <property type="entry name" value="WW_dom_sf"/>
</dbReference>
<name>A0AA35U079_GEOBA</name>
<keyword evidence="8" id="KW-1185">Reference proteome</keyword>
<evidence type="ECO:0000313" key="8">
    <source>
        <dbReference type="Proteomes" id="UP001174909"/>
    </source>
</evidence>
<dbReference type="AlphaFoldDB" id="A0AA35U079"/>
<dbReference type="PROSITE" id="PS50020">
    <property type="entry name" value="WW_DOMAIN_2"/>
    <property type="match status" value="4"/>
</dbReference>
<feature type="region of interest" description="Disordered" evidence="5">
    <location>
        <begin position="111"/>
        <end position="266"/>
    </location>
</feature>